<gene>
    <name evidence="16" type="primary">SMKI16G1870</name>
    <name evidence="16" type="ORF">SMKI_16G1870</name>
</gene>
<evidence type="ECO:0000256" key="6">
    <source>
        <dbReference type="ARBA" id="ARBA00022792"/>
    </source>
</evidence>
<dbReference type="SUPFAM" id="SSF103506">
    <property type="entry name" value="Mitochondrial carrier"/>
    <property type="match status" value="1"/>
</dbReference>
<evidence type="ECO:0000313" key="16">
    <source>
        <dbReference type="EMBL" id="CAI4036890.1"/>
    </source>
</evidence>
<dbReference type="GO" id="GO:0005313">
    <property type="term" value="F:L-glutamate transmembrane transporter activity"/>
    <property type="evidence" value="ECO:0007669"/>
    <property type="project" value="TreeGrafter"/>
</dbReference>
<reference evidence="16" key="1">
    <citation type="submission" date="2022-10" db="EMBL/GenBank/DDBJ databases">
        <authorList>
            <person name="Byrne P K."/>
        </authorList>
    </citation>
    <scope>NUCLEOTIDE SEQUENCE</scope>
    <source>
        <strain evidence="16">IFO1815</strain>
    </source>
</reference>
<dbReference type="GeneID" id="80921815"/>
<dbReference type="InterPro" id="IPR002067">
    <property type="entry name" value="MCP"/>
</dbReference>
<dbReference type="Pfam" id="PF00153">
    <property type="entry name" value="Mito_carr"/>
    <property type="match status" value="3"/>
</dbReference>
<comment type="similarity">
    <text evidence="2">Belongs to the mitochondrial carrier (TC 2.A.29) family.</text>
</comment>
<evidence type="ECO:0000313" key="17">
    <source>
        <dbReference type="Proteomes" id="UP001161438"/>
    </source>
</evidence>
<comment type="function">
    <text evidence="12">Calcium-dependent mitochondrial aspartate and glutamate carrier. Transport of glutamate in mitochondria is required for mitochondrial transamination reactions and ornithine synthesis. Plays also a role in malate-aspartate NADH shuttle, which is critical for growth on acetate and fatty acids.</text>
</comment>
<organism evidence="16 17">
    <name type="scientific">Saccharomyces mikatae IFO 1815</name>
    <dbReference type="NCBI Taxonomy" id="226126"/>
    <lineage>
        <taxon>Eukaryota</taxon>
        <taxon>Fungi</taxon>
        <taxon>Dikarya</taxon>
        <taxon>Ascomycota</taxon>
        <taxon>Saccharomycotina</taxon>
        <taxon>Saccharomycetes</taxon>
        <taxon>Saccharomycetales</taxon>
        <taxon>Saccharomycetaceae</taxon>
        <taxon>Saccharomyces</taxon>
    </lineage>
</organism>
<keyword evidence="3" id="KW-0813">Transport</keyword>
<evidence type="ECO:0000256" key="2">
    <source>
        <dbReference type="ARBA" id="ARBA00006375"/>
    </source>
</evidence>
<dbReference type="GO" id="GO:0005743">
    <property type="term" value="C:mitochondrial inner membrane"/>
    <property type="evidence" value="ECO:0007669"/>
    <property type="project" value="UniProtKB-SubCell"/>
</dbReference>
<evidence type="ECO:0000256" key="7">
    <source>
        <dbReference type="ARBA" id="ARBA00022837"/>
    </source>
</evidence>
<dbReference type="FunFam" id="1.50.40.10:FF:000004">
    <property type="entry name" value="Calcium-binding mitochondrial carrier protein Aralar1"/>
    <property type="match status" value="1"/>
</dbReference>
<name>A0AA35IVH9_SACMI</name>
<evidence type="ECO:0000256" key="15">
    <source>
        <dbReference type="PROSITE-ProRule" id="PRU00282"/>
    </source>
</evidence>
<evidence type="ECO:0000256" key="13">
    <source>
        <dbReference type="ARBA" id="ARBA00073787"/>
    </source>
</evidence>
<dbReference type="PRINTS" id="PR00926">
    <property type="entry name" value="MITOCARRIER"/>
</dbReference>
<keyword evidence="4 15" id="KW-0812">Transmembrane</keyword>
<keyword evidence="5" id="KW-0677">Repeat</keyword>
<evidence type="ECO:0000256" key="1">
    <source>
        <dbReference type="ARBA" id="ARBA00004448"/>
    </source>
</evidence>
<keyword evidence="17" id="KW-1185">Reference proteome</keyword>
<feature type="repeat" description="Solcar" evidence="15">
    <location>
        <begin position="725"/>
        <end position="813"/>
    </location>
</feature>
<keyword evidence="10" id="KW-0496">Mitochondrion</keyword>
<dbReference type="EMBL" id="OX365772">
    <property type="protein sequence ID" value="CAI4036890.1"/>
    <property type="molecule type" value="Genomic_DNA"/>
</dbReference>
<evidence type="ECO:0000256" key="9">
    <source>
        <dbReference type="ARBA" id="ARBA00022989"/>
    </source>
</evidence>
<evidence type="ECO:0000256" key="5">
    <source>
        <dbReference type="ARBA" id="ARBA00022737"/>
    </source>
</evidence>
<keyword evidence="8" id="KW-0029">Amino-acid transport</keyword>
<evidence type="ECO:0000256" key="4">
    <source>
        <dbReference type="ARBA" id="ARBA00022692"/>
    </source>
</evidence>
<protein>
    <recommendedName>
        <fullName evidence="13">Mitochondrial aspartate-glutamate transporter AGC1</fullName>
    </recommendedName>
    <alternativeName>
        <fullName evidence="14">Aspartate-glutamate carrier 1</fullName>
    </alternativeName>
</protein>
<evidence type="ECO:0000256" key="14">
    <source>
        <dbReference type="ARBA" id="ARBA00082232"/>
    </source>
</evidence>
<evidence type="ECO:0000256" key="8">
    <source>
        <dbReference type="ARBA" id="ARBA00022970"/>
    </source>
</evidence>
<evidence type="ECO:0000256" key="10">
    <source>
        <dbReference type="ARBA" id="ARBA00023128"/>
    </source>
</evidence>
<accession>A0AA35IVH9</accession>
<dbReference type="InterPro" id="IPR018108">
    <property type="entry name" value="MCP_transmembrane"/>
</dbReference>
<keyword evidence="11 15" id="KW-0472">Membrane</keyword>
<proteinExistence type="inferred from homology"/>
<dbReference type="AlphaFoldDB" id="A0AA35IVH9"/>
<dbReference type="RefSeq" id="XP_056080007.1">
    <property type="nucleotide sequence ID" value="XM_056226272.1"/>
</dbReference>
<comment type="subcellular location">
    <subcellularLocation>
        <location evidence="1">Mitochondrion inner membrane</location>
        <topology evidence="1">Multi-pass membrane protein</topology>
    </subcellularLocation>
</comment>
<evidence type="ECO:0000256" key="11">
    <source>
        <dbReference type="ARBA" id="ARBA00023136"/>
    </source>
</evidence>
<dbReference type="GO" id="GO:0043490">
    <property type="term" value="P:malate-aspartate shuttle"/>
    <property type="evidence" value="ECO:0007669"/>
    <property type="project" value="TreeGrafter"/>
</dbReference>
<dbReference type="Gene3D" id="1.50.40.10">
    <property type="entry name" value="Mitochondrial carrier domain"/>
    <property type="match status" value="1"/>
</dbReference>
<dbReference type="PROSITE" id="PS50920">
    <property type="entry name" value="SOLCAR"/>
    <property type="match status" value="3"/>
</dbReference>
<evidence type="ECO:0000256" key="12">
    <source>
        <dbReference type="ARBA" id="ARBA00059916"/>
    </source>
</evidence>
<dbReference type="InterPro" id="IPR023395">
    <property type="entry name" value="MCP_dom_sf"/>
</dbReference>
<dbReference type="Proteomes" id="UP001161438">
    <property type="component" value="Chromosome 16"/>
</dbReference>
<keyword evidence="7" id="KW-0106">Calcium</keyword>
<keyword evidence="9" id="KW-1133">Transmembrane helix</keyword>
<dbReference type="PANTHER" id="PTHR45678">
    <property type="entry name" value="MITOCHONDRIAL 2-OXODICARBOXYLATE CARRIER 1-RELATED"/>
    <property type="match status" value="1"/>
</dbReference>
<dbReference type="PANTHER" id="PTHR45678:SF9">
    <property type="entry name" value="CALCIUM-BINDING MITOCHONDRIAL CARRIER PROTEIN ARALAR1"/>
    <property type="match status" value="1"/>
</dbReference>
<evidence type="ECO:0000256" key="3">
    <source>
        <dbReference type="ARBA" id="ARBA00022448"/>
    </source>
</evidence>
<sequence length="902" mass="104342">MEQINSNSGKKKQQLEVFRYFASVLTDEGKPIRFGNGIVDMPIDNGGALKAANQKLETDKPIGELILTYDDFIELISNSKTIYPKFTDHSFNLNQVPKNAFGCIFFAIDEQNKGYLTLNDWFYFNNLLEYDNYHLIILYEFFRKFDVENFKAKQKKELGSSSFNLKAADDRIKSINYGNRFLSFDELLLNLDQFKDTIRLLHESVDDNFVKDNKLLLDWDNFQFLKFYKCYHENEEFLSLNSLVTILQNDLKNEKIFIGFDRLAQMDSQGHRLALSKNQLIYLLRLFYSHRVSADIFSSLNLSNTELLKADNNSIPYNVFKDVFYLFQNFDLLNQILYKYVTDNSLTEQDVREQIVTKNDFMTVLNTQYNKVNNIVEFSPSQINLLFSIVANSKENRRLRKKNKDRDNELLNDHHYDSDIDSFIHNEYLHGVSKSRKNLESFNDYYHDLLDGFDQDSGVKRASRASTGLFESVFGGKKDKATMRSDLTIEDFMKILNPNYLNDLVHQMELQKNQNESLYINYYFYPIFDSLYNFSLGSIAGCIGATVVYPIDFIKTRMQAQRSLAQYKNSIDCLLKIVSREGIKGLYSGLGPQLIGVAPEKAIKLTVNDFMRNRLTDKNGKLSLLPEIISGASAGACQVIFTNPLEIVKIRLQVQSEYVGENIQQANETAVQIVKKLRLKGLYNGVAACLMRDVPFSAIYFPTYAHLKKDLFDFDPNDKTKRNRLKTWELLTAGAIAGMPAAFLTTPFDVIKTRLQIDPRKGETKYNGIFHAIRTILKEENFKSFFKGGGARVLRSSPQFGFTLAAYELFKGFIPSPDNKMRDRGDNKRFCIDDDTSSDKLTTDNKDELPQQKFYSGDRKHANYYYKSCQIAKTFIDLDNNFSRFDPSVYKNFQEHLRDINK</sequence>
<dbReference type="GO" id="GO:0015183">
    <property type="term" value="F:L-aspartate transmembrane transporter activity"/>
    <property type="evidence" value="ECO:0007669"/>
    <property type="project" value="TreeGrafter"/>
</dbReference>
<dbReference type="InterPro" id="IPR051028">
    <property type="entry name" value="Mito_Solute_Carrier"/>
</dbReference>
<feature type="repeat" description="Solcar" evidence="15">
    <location>
        <begin position="622"/>
        <end position="710"/>
    </location>
</feature>
<feature type="repeat" description="Solcar" evidence="15">
    <location>
        <begin position="528"/>
        <end position="614"/>
    </location>
</feature>
<keyword evidence="6" id="KW-0999">Mitochondrion inner membrane</keyword>